<dbReference type="WBParaSite" id="DME_0000158601-mRNA-1">
    <property type="protein sequence ID" value="DME_0000158601-mRNA-1"/>
    <property type="gene ID" value="DME_0000158601"/>
</dbReference>
<dbReference type="AlphaFoldDB" id="A0A0N4U489"/>
<dbReference type="PRINTS" id="PR00742">
    <property type="entry name" value="GLHYDRLASE35"/>
</dbReference>
<dbReference type="Proteomes" id="UP000274756">
    <property type="component" value="Unassembled WGS sequence"/>
</dbReference>
<evidence type="ECO:0000313" key="6">
    <source>
        <dbReference type="WBParaSite" id="DME_0000158601-mRNA-1"/>
    </source>
</evidence>
<dbReference type="InterPro" id="IPR017853">
    <property type="entry name" value="GH"/>
</dbReference>
<dbReference type="SUPFAM" id="SSF51445">
    <property type="entry name" value="(Trans)glycosidases"/>
    <property type="match status" value="1"/>
</dbReference>
<dbReference type="GO" id="GO:0004553">
    <property type="term" value="F:hydrolase activity, hydrolyzing O-glycosyl compounds"/>
    <property type="evidence" value="ECO:0007669"/>
    <property type="project" value="InterPro"/>
</dbReference>
<dbReference type="OrthoDB" id="1657402at2759"/>
<evidence type="ECO:0000313" key="5">
    <source>
        <dbReference type="Proteomes" id="UP000274756"/>
    </source>
</evidence>
<evidence type="ECO:0000256" key="1">
    <source>
        <dbReference type="ARBA" id="ARBA00009809"/>
    </source>
</evidence>
<dbReference type="InterPro" id="IPR001944">
    <property type="entry name" value="Glycoside_Hdrlase_35"/>
</dbReference>
<dbReference type="EMBL" id="UYYG01001154">
    <property type="protein sequence ID" value="VDN55973.1"/>
    <property type="molecule type" value="Genomic_DNA"/>
</dbReference>
<reference evidence="6" key="1">
    <citation type="submission" date="2017-02" db="UniProtKB">
        <authorList>
            <consortium name="WormBaseParasite"/>
        </authorList>
    </citation>
    <scope>IDENTIFICATION</scope>
</reference>
<dbReference type="STRING" id="318479.A0A0N4U489"/>
<dbReference type="Gene3D" id="3.20.20.80">
    <property type="entry name" value="Glycosidases"/>
    <property type="match status" value="1"/>
</dbReference>
<evidence type="ECO:0000313" key="4">
    <source>
        <dbReference type="Proteomes" id="UP000038040"/>
    </source>
</evidence>
<dbReference type="InterPro" id="IPR031330">
    <property type="entry name" value="Gly_Hdrlase_35_cat"/>
</dbReference>
<feature type="domain" description="Glycoside hydrolase 35 catalytic" evidence="2">
    <location>
        <begin position="36"/>
        <end position="114"/>
    </location>
</feature>
<gene>
    <name evidence="3" type="ORF">DME_LOCUS5946</name>
</gene>
<reference evidence="3 5" key="2">
    <citation type="submission" date="2018-11" db="EMBL/GenBank/DDBJ databases">
        <authorList>
            <consortium name="Pathogen Informatics"/>
        </authorList>
    </citation>
    <scope>NUCLEOTIDE SEQUENCE [LARGE SCALE GENOMIC DNA]</scope>
</reference>
<protein>
    <submittedName>
        <fullName evidence="6">Glyco_hydro_35 domain-containing protein</fullName>
    </submittedName>
</protein>
<keyword evidence="5" id="KW-1185">Reference proteome</keyword>
<organism evidence="4 6">
    <name type="scientific">Dracunculus medinensis</name>
    <name type="common">Guinea worm</name>
    <dbReference type="NCBI Taxonomy" id="318479"/>
    <lineage>
        <taxon>Eukaryota</taxon>
        <taxon>Metazoa</taxon>
        <taxon>Ecdysozoa</taxon>
        <taxon>Nematoda</taxon>
        <taxon>Chromadorea</taxon>
        <taxon>Rhabditida</taxon>
        <taxon>Spirurina</taxon>
        <taxon>Dracunculoidea</taxon>
        <taxon>Dracunculidae</taxon>
        <taxon>Dracunculus</taxon>
    </lineage>
</organism>
<comment type="similarity">
    <text evidence="1">Belongs to the glycosyl hydrolase 35 family.</text>
</comment>
<evidence type="ECO:0000313" key="3">
    <source>
        <dbReference type="EMBL" id="VDN55973.1"/>
    </source>
</evidence>
<dbReference type="PANTHER" id="PTHR23421">
    <property type="entry name" value="BETA-GALACTOSIDASE RELATED"/>
    <property type="match status" value="1"/>
</dbReference>
<evidence type="ECO:0000259" key="2">
    <source>
        <dbReference type="Pfam" id="PF01301"/>
    </source>
</evidence>
<sequence length="114" mass="13361">MRIAHFKMVSSISNGKKAIQILGKRENRNMAGFKMRQGGTTQYISASIHYFRIHPDYWEDRLKRIRAAGLNAIQTYVPWNFHEPEKGKYLLSGWRNITLFFDIAAQQGLYILLR</sequence>
<proteinExistence type="inferred from homology"/>
<accession>A0A0N4U489</accession>
<dbReference type="GO" id="GO:0005975">
    <property type="term" value="P:carbohydrate metabolic process"/>
    <property type="evidence" value="ECO:0007669"/>
    <property type="project" value="InterPro"/>
</dbReference>
<name>A0A0N4U489_DRAME</name>
<dbReference type="Proteomes" id="UP000038040">
    <property type="component" value="Unplaced"/>
</dbReference>
<dbReference type="Pfam" id="PF01301">
    <property type="entry name" value="Glyco_hydro_35"/>
    <property type="match status" value="1"/>
</dbReference>